<dbReference type="AlphaFoldDB" id="A0AAN9LL54"/>
<name>A0AAN9LL54_CANGL</name>
<reference evidence="1 2" key="1">
    <citation type="submission" date="2024-01" db="EMBL/GenBank/DDBJ databases">
        <title>The genomes of 5 underutilized Papilionoideae crops provide insights into root nodulation and disease resistanc.</title>
        <authorList>
            <person name="Jiang F."/>
        </authorList>
    </citation>
    <scope>NUCLEOTIDE SEQUENCE [LARGE SCALE GENOMIC DNA]</scope>
    <source>
        <strain evidence="1">LVBAO_FW01</strain>
        <tissue evidence="1">Leaves</tissue>
    </source>
</reference>
<evidence type="ECO:0000313" key="2">
    <source>
        <dbReference type="Proteomes" id="UP001367508"/>
    </source>
</evidence>
<organism evidence="1 2">
    <name type="scientific">Canavalia gladiata</name>
    <name type="common">Sword bean</name>
    <name type="synonym">Dolichos gladiatus</name>
    <dbReference type="NCBI Taxonomy" id="3824"/>
    <lineage>
        <taxon>Eukaryota</taxon>
        <taxon>Viridiplantae</taxon>
        <taxon>Streptophyta</taxon>
        <taxon>Embryophyta</taxon>
        <taxon>Tracheophyta</taxon>
        <taxon>Spermatophyta</taxon>
        <taxon>Magnoliopsida</taxon>
        <taxon>eudicotyledons</taxon>
        <taxon>Gunneridae</taxon>
        <taxon>Pentapetalae</taxon>
        <taxon>rosids</taxon>
        <taxon>fabids</taxon>
        <taxon>Fabales</taxon>
        <taxon>Fabaceae</taxon>
        <taxon>Papilionoideae</taxon>
        <taxon>50 kb inversion clade</taxon>
        <taxon>NPAAA clade</taxon>
        <taxon>indigoferoid/millettioid clade</taxon>
        <taxon>Phaseoleae</taxon>
        <taxon>Canavalia</taxon>
    </lineage>
</organism>
<proteinExistence type="predicted"/>
<evidence type="ECO:0000313" key="1">
    <source>
        <dbReference type="EMBL" id="KAK7337951.1"/>
    </source>
</evidence>
<dbReference type="Proteomes" id="UP001367508">
    <property type="component" value="Unassembled WGS sequence"/>
</dbReference>
<comment type="caution">
    <text evidence="1">The sequence shown here is derived from an EMBL/GenBank/DDBJ whole genome shotgun (WGS) entry which is preliminary data.</text>
</comment>
<gene>
    <name evidence="1" type="ORF">VNO77_18543</name>
</gene>
<protein>
    <submittedName>
        <fullName evidence="1">Uncharacterized protein</fullName>
    </submittedName>
</protein>
<dbReference type="EMBL" id="JAYMYQ010000004">
    <property type="protein sequence ID" value="KAK7337951.1"/>
    <property type="molecule type" value="Genomic_DNA"/>
</dbReference>
<sequence length="68" mass="7573">MECDSLSIGRSSANCFNTDQPIICSSLLGIGWLPVFLPMFCPRYFHLVDVGDVLFYKFAIAHGILSMN</sequence>
<keyword evidence="2" id="KW-1185">Reference proteome</keyword>
<accession>A0AAN9LL54</accession>